<evidence type="ECO:0000313" key="2">
    <source>
        <dbReference type="EMBL" id="GFO50298.1"/>
    </source>
</evidence>
<evidence type="ECO:0000313" key="3">
    <source>
        <dbReference type="Proteomes" id="UP000735302"/>
    </source>
</evidence>
<accession>A0AAV4E154</accession>
<feature type="region of interest" description="Disordered" evidence="1">
    <location>
        <begin position="1"/>
        <end position="23"/>
    </location>
</feature>
<keyword evidence="3" id="KW-1185">Reference proteome</keyword>
<protein>
    <submittedName>
        <fullName evidence="2">Uncharacterized protein</fullName>
    </submittedName>
</protein>
<sequence>MTTIKPETVNDRTISGVGGTVGSESAMRTSGILLSRVRAPQPTPWPDGESLLWTGYIQKQNKMKRNRTESYQAKNRTAARRTSHRPQDNYQQNVTGLEVKITGTDMSAAIDTINRTELLDILKDIVEEDELRNII</sequence>
<evidence type="ECO:0000256" key="1">
    <source>
        <dbReference type="SAM" id="MobiDB-lite"/>
    </source>
</evidence>
<feature type="region of interest" description="Disordered" evidence="1">
    <location>
        <begin position="63"/>
        <end position="90"/>
    </location>
</feature>
<comment type="caution">
    <text evidence="2">The sequence shown here is derived from an EMBL/GenBank/DDBJ whole genome shotgun (WGS) entry which is preliminary data.</text>
</comment>
<gene>
    <name evidence="2" type="ORF">PoB_007680300</name>
</gene>
<proteinExistence type="predicted"/>
<dbReference type="AlphaFoldDB" id="A0AAV4E154"/>
<organism evidence="2 3">
    <name type="scientific">Plakobranchus ocellatus</name>
    <dbReference type="NCBI Taxonomy" id="259542"/>
    <lineage>
        <taxon>Eukaryota</taxon>
        <taxon>Metazoa</taxon>
        <taxon>Spiralia</taxon>
        <taxon>Lophotrochozoa</taxon>
        <taxon>Mollusca</taxon>
        <taxon>Gastropoda</taxon>
        <taxon>Heterobranchia</taxon>
        <taxon>Euthyneura</taxon>
        <taxon>Panpulmonata</taxon>
        <taxon>Sacoglossa</taxon>
        <taxon>Placobranchoidea</taxon>
        <taxon>Plakobranchidae</taxon>
        <taxon>Plakobranchus</taxon>
    </lineage>
</organism>
<reference evidence="2 3" key="1">
    <citation type="journal article" date="2021" name="Elife">
        <title>Chloroplast acquisition without the gene transfer in kleptoplastic sea slugs, Plakobranchus ocellatus.</title>
        <authorList>
            <person name="Maeda T."/>
            <person name="Takahashi S."/>
            <person name="Yoshida T."/>
            <person name="Shimamura S."/>
            <person name="Takaki Y."/>
            <person name="Nagai Y."/>
            <person name="Toyoda A."/>
            <person name="Suzuki Y."/>
            <person name="Arimoto A."/>
            <person name="Ishii H."/>
            <person name="Satoh N."/>
            <person name="Nishiyama T."/>
            <person name="Hasebe M."/>
            <person name="Maruyama T."/>
            <person name="Minagawa J."/>
            <person name="Obokata J."/>
            <person name="Shigenobu S."/>
        </authorList>
    </citation>
    <scope>NUCLEOTIDE SEQUENCE [LARGE SCALE GENOMIC DNA]</scope>
</reference>
<dbReference type="Proteomes" id="UP000735302">
    <property type="component" value="Unassembled WGS sequence"/>
</dbReference>
<name>A0AAV4E154_9GAST</name>
<dbReference type="EMBL" id="BLXT01008609">
    <property type="protein sequence ID" value="GFO50298.1"/>
    <property type="molecule type" value="Genomic_DNA"/>
</dbReference>